<comment type="caution">
    <text evidence="1">The sequence shown here is derived from an EMBL/GenBank/DDBJ whole genome shotgun (WGS) entry which is preliminary data.</text>
</comment>
<evidence type="ECO:0000313" key="2">
    <source>
        <dbReference type="EMBL" id="KAA6329296.1"/>
    </source>
</evidence>
<reference evidence="1" key="1">
    <citation type="submission" date="2019-03" db="EMBL/GenBank/DDBJ databases">
        <title>Single cell metagenomics reveals metabolic interactions within the superorganism composed of flagellate Streblomastix strix and complex community of Bacteroidetes bacteria on its surface.</title>
        <authorList>
            <person name="Treitli S.C."/>
            <person name="Kolisko M."/>
            <person name="Husnik F."/>
            <person name="Keeling P."/>
            <person name="Hampl V."/>
        </authorList>
    </citation>
    <scope>NUCLEOTIDE SEQUENCE</scope>
    <source>
        <strain evidence="1">STM</strain>
    </source>
</reference>
<dbReference type="EMBL" id="SNRY01001670">
    <property type="protein sequence ID" value="KAA6329296.1"/>
    <property type="molecule type" value="Genomic_DNA"/>
</dbReference>
<protein>
    <submittedName>
        <fullName evidence="1">Uncharacterized protein</fullName>
    </submittedName>
</protein>
<sequence>MKSKKTPKISLTSRGSAVRIRQRPLENQGFTVKCESFFFYRDTQFAHNFVNCGQFATRKR</sequence>
<dbReference type="EMBL" id="SNRY01001670">
    <property type="protein sequence ID" value="KAA6329290.1"/>
    <property type="molecule type" value="Genomic_DNA"/>
</dbReference>
<dbReference type="AlphaFoldDB" id="A0A5J4R877"/>
<accession>A0A5J4R877</accession>
<organism evidence="1">
    <name type="scientific">termite gut metagenome</name>
    <dbReference type="NCBI Taxonomy" id="433724"/>
    <lineage>
        <taxon>unclassified sequences</taxon>
        <taxon>metagenomes</taxon>
        <taxon>organismal metagenomes</taxon>
    </lineage>
</organism>
<proteinExistence type="predicted"/>
<name>A0A5J4R877_9ZZZZ</name>
<evidence type="ECO:0000313" key="1">
    <source>
        <dbReference type="EMBL" id="KAA6329290.1"/>
    </source>
</evidence>
<gene>
    <name evidence="1" type="ORF">EZS27_021884</name>
    <name evidence="2" type="ORF">EZS27_021890</name>
</gene>